<reference key="1">
    <citation type="journal article" date="2019" name="Genes (Basel)">
        <title>A High-Quality De novo Genome Assembly from a Single Mosquito Using PacBio Sequencing.</title>
        <authorList>
            <person name="Kingan S.B."/>
            <person name="Heaton H."/>
            <person name="Cudini J."/>
            <person name="Lambert C.C."/>
            <person name="Baybayan P."/>
            <person name="Galvin B.D."/>
            <person name="Durbin R."/>
            <person name="Korlach J."/>
            <person name="Lawniczak M.K.N."/>
        </authorList>
    </citation>
    <scope>NUCLEOTIDE SEQUENCE [LARGE SCALE GENOMIC DNA]</scope>
    <source>
        <strain>Mali-NIH</strain>
    </source>
</reference>
<organism evidence="1 2">
    <name type="scientific">Anopheles coluzzii</name>
    <name type="common">African malaria mosquito</name>
    <dbReference type="NCBI Taxonomy" id="1518534"/>
    <lineage>
        <taxon>Eukaryota</taxon>
        <taxon>Metazoa</taxon>
        <taxon>Ecdysozoa</taxon>
        <taxon>Arthropoda</taxon>
        <taxon>Hexapoda</taxon>
        <taxon>Insecta</taxon>
        <taxon>Pterygota</taxon>
        <taxon>Neoptera</taxon>
        <taxon>Endopterygota</taxon>
        <taxon>Diptera</taxon>
        <taxon>Nematocera</taxon>
        <taxon>Culicoidea</taxon>
        <taxon>Culicidae</taxon>
        <taxon>Anophelinae</taxon>
        <taxon>Anopheles</taxon>
    </lineage>
</organism>
<dbReference type="PANTHER" id="PTHR20898">
    <property type="entry name" value="DAEDALUS ON 3-RELATED-RELATED"/>
    <property type="match status" value="1"/>
</dbReference>
<dbReference type="VEuPathDB" id="VectorBase:ACON013151"/>
<evidence type="ECO:0000313" key="1">
    <source>
        <dbReference type="EnsemblMetazoa" id="ACON013151-PA"/>
    </source>
</evidence>
<dbReference type="AlphaFoldDB" id="A0A6E8W967"/>
<sequence>MQEEFLTSYFQVNLKRFQCIDHPYEISKLHYCHMETLRNGSQVLGVILEFLNSLQKVNVAGGLYIQYFRTRTPLLATTMEYCQQNKDILSIKNPVNKFALDYAQKHLPQLLTDCPIRKGKVFNITGLLVDDRLIPSFVMSGTYYVEFRAYNKRNQTAFSAWLEADIK</sequence>
<protein>
    <submittedName>
        <fullName evidence="1">Uncharacterized protein</fullName>
    </submittedName>
</protein>
<accession>A0A6E8W967</accession>
<reference evidence="1" key="2">
    <citation type="submission" date="2020-05" db="UniProtKB">
        <authorList>
            <consortium name="EnsemblMetazoa"/>
        </authorList>
    </citation>
    <scope>IDENTIFICATION</scope>
    <source>
        <strain evidence="1">Ngousso</strain>
    </source>
</reference>
<dbReference type="EnsemblMetazoa" id="ACON013151-RA">
    <property type="protein sequence ID" value="ACON013151-PA"/>
    <property type="gene ID" value="ACON013151"/>
</dbReference>
<dbReference type="Proteomes" id="UP001105220">
    <property type="component" value="Unplaced"/>
</dbReference>
<dbReference type="PANTHER" id="PTHR20898:SF0">
    <property type="entry name" value="DAEDALUS ON 3-RELATED"/>
    <property type="match status" value="1"/>
</dbReference>
<evidence type="ECO:0000313" key="2">
    <source>
        <dbReference type="Proteomes" id="UP001105220"/>
    </source>
</evidence>
<name>A0A6E8W967_ANOCL</name>
<keyword evidence="2" id="KW-1185">Reference proteome</keyword>
<proteinExistence type="predicted"/>